<protein>
    <submittedName>
        <fullName evidence="1">Uncharacterized protein</fullName>
    </submittedName>
</protein>
<keyword evidence="2" id="KW-1185">Reference proteome</keyword>
<evidence type="ECO:0000313" key="1">
    <source>
        <dbReference type="EMBL" id="PWE27004.1"/>
    </source>
</evidence>
<gene>
    <name evidence="1" type="ORF">C4N9_18540</name>
</gene>
<dbReference type="EMBL" id="QEYD01000013">
    <property type="protein sequence ID" value="PWE27004.1"/>
    <property type="molecule type" value="Genomic_DNA"/>
</dbReference>
<name>A0A2U2C5D4_9RHOB</name>
<reference evidence="1 2" key="1">
    <citation type="submission" date="2018-05" db="EMBL/GenBank/DDBJ databases">
        <title>Pararhodobacter marina sp. nov., isolated from deep-sea water of the Indian Ocean.</title>
        <authorList>
            <person name="Lai Q.Sr."/>
            <person name="Liu X."/>
            <person name="Shao Z."/>
        </authorList>
    </citation>
    <scope>NUCLEOTIDE SEQUENCE [LARGE SCALE GENOMIC DNA]</scope>
    <source>
        <strain evidence="1 2">CIC4N-9</strain>
    </source>
</reference>
<dbReference type="Proteomes" id="UP000244940">
    <property type="component" value="Unassembled WGS sequence"/>
</dbReference>
<accession>A0A2U2C5D4</accession>
<dbReference type="RefSeq" id="WP_109534851.1">
    <property type="nucleotide sequence ID" value="NZ_QEYD01000013.1"/>
</dbReference>
<dbReference type="GeneID" id="94366898"/>
<proteinExistence type="predicted"/>
<dbReference type="AlphaFoldDB" id="A0A2U2C5D4"/>
<comment type="caution">
    <text evidence="1">The sequence shown here is derived from an EMBL/GenBank/DDBJ whole genome shotgun (WGS) entry which is preliminary data.</text>
</comment>
<organism evidence="1 2">
    <name type="scientific">Pararhodobacter marinus</name>
    <dbReference type="NCBI Taxonomy" id="2184063"/>
    <lineage>
        <taxon>Bacteria</taxon>
        <taxon>Pseudomonadati</taxon>
        <taxon>Pseudomonadota</taxon>
        <taxon>Alphaproteobacteria</taxon>
        <taxon>Rhodobacterales</taxon>
        <taxon>Paracoccaceae</taxon>
        <taxon>Pararhodobacter</taxon>
    </lineage>
</organism>
<dbReference type="OrthoDB" id="7311517at2"/>
<sequence>MPYLVNENTPNSEVFIPSRSGGVLNVAQAKDAMRGIGGAPTNIHVHIDGANGDQHVIALVSQGVRAGLSQYDRALPGRVKQIQANPRRS</sequence>
<evidence type="ECO:0000313" key="2">
    <source>
        <dbReference type="Proteomes" id="UP000244940"/>
    </source>
</evidence>